<dbReference type="Proteomes" id="UP000001542">
    <property type="component" value="Unassembled WGS sequence"/>
</dbReference>
<feature type="coiled-coil region" evidence="4">
    <location>
        <begin position="122"/>
        <end position="149"/>
    </location>
</feature>
<evidence type="ECO:0000256" key="5">
    <source>
        <dbReference type="SAM" id="MobiDB-lite"/>
    </source>
</evidence>
<dbReference type="PANTHER" id="PTHR14604">
    <property type="entry name" value="WD40 REPEAT PF20"/>
    <property type="match status" value="1"/>
</dbReference>
<dbReference type="VEuPathDB" id="TrichDB:TVAGG3_0812350"/>
<dbReference type="PROSITE" id="PS50082">
    <property type="entry name" value="WD_REPEATS_2"/>
    <property type="match status" value="4"/>
</dbReference>
<dbReference type="InParanoid" id="A2DAR4"/>
<feature type="region of interest" description="Disordered" evidence="5">
    <location>
        <begin position="222"/>
        <end position="253"/>
    </location>
</feature>
<evidence type="ECO:0000256" key="2">
    <source>
        <dbReference type="ARBA" id="ARBA00022737"/>
    </source>
</evidence>
<dbReference type="Gene3D" id="2.130.10.10">
    <property type="entry name" value="YVTN repeat-like/Quinoprotein amine dehydrogenase"/>
    <property type="match status" value="2"/>
</dbReference>
<feature type="repeat" description="WD" evidence="3">
    <location>
        <begin position="285"/>
        <end position="326"/>
    </location>
</feature>
<dbReference type="OMA" id="VSDDETW"/>
<evidence type="ECO:0000313" key="6">
    <source>
        <dbReference type="EMBL" id="EAY22567.1"/>
    </source>
</evidence>
<reference evidence="6" key="2">
    <citation type="journal article" date="2007" name="Science">
        <title>Draft genome sequence of the sexually transmitted pathogen Trichomonas vaginalis.</title>
        <authorList>
            <person name="Carlton J.M."/>
            <person name="Hirt R.P."/>
            <person name="Silva J.C."/>
            <person name="Delcher A.L."/>
            <person name="Schatz M."/>
            <person name="Zhao Q."/>
            <person name="Wortman J.R."/>
            <person name="Bidwell S.L."/>
            <person name="Alsmark U.C.M."/>
            <person name="Besteiro S."/>
            <person name="Sicheritz-Ponten T."/>
            <person name="Noel C.J."/>
            <person name="Dacks J.B."/>
            <person name="Foster P.G."/>
            <person name="Simillion C."/>
            <person name="Van de Peer Y."/>
            <person name="Miranda-Saavedra D."/>
            <person name="Barton G.J."/>
            <person name="Westrop G.D."/>
            <person name="Mueller S."/>
            <person name="Dessi D."/>
            <person name="Fiori P.L."/>
            <person name="Ren Q."/>
            <person name="Paulsen I."/>
            <person name="Zhang H."/>
            <person name="Bastida-Corcuera F.D."/>
            <person name="Simoes-Barbosa A."/>
            <person name="Brown M.T."/>
            <person name="Hayes R.D."/>
            <person name="Mukherjee M."/>
            <person name="Okumura C.Y."/>
            <person name="Schneider R."/>
            <person name="Smith A.J."/>
            <person name="Vanacova S."/>
            <person name="Villalvazo M."/>
            <person name="Haas B.J."/>
            <person name="Pertea M."/>
            <person name="Feldblyum T.V."/>
            <person name="Utterback T.R."/>
            <person name="Shu C.L."/>
            <person name="Osoegawa K."/>
            <person name="de Jong P.J."/>
            <person name="Hrdy I."/>
            <person name="Horvathova L."/>
            <person name="Zubacova Z."/>
            <person name="Dolezal P."/>
            <person name="Malik S.B."/>
            <person name="Logsdon J.M. Jr."/>
            <person name="Henze K."/>
            <person name="Gupta A."/>
            <person name="Wang C.C."/>
            <person name="Dunne R.L."/>
            <person name="Upcroft J.A."/>
            <person name="Upcroft P."/>
            <person name="White O."/>
            <person name="Salzberg S.L."/>
            <person name="Tang P."/>
            <person name="Chiu C.-H."/>
            <person name="Lee Y.-S."/>
            <person name="Embley T.M."/>
            <person name="Coombs G.H."/>
            <person name="Mottram J.C."/>
            <person name="Tachezy J."/>
            <person name="Fraser-Liggett C.M."/>
            <person name="Johnson P.J."/>
        </authorList>
    </citation>
    <scope>NUCLEOTIDE SEQUENCE [LARGE SCALE GENOMIC DNA]</scope>
    <source>
        <strain evidence="6">G3</strain>
    </source>
</reference>
<keyword evidence="4" id="KW-0175">Coiled coil</keyword>
<reference evidence="6" key="1">
    <citation type="submission" date="2006-10" db="EMBL/GenBank/DDBJ databases">
        <authorList>
            <person name="Amadeo P."/>
            <person name="Zhao Q."/>
            <person name="Wortman J."/>
            <person name="Fraser-Liggett C."/>
            <person name="Carlton J."/>
        </authorList>
    </citation>
    <scope>NUCLEOTIDE SEQUENCE</scope>
    <source>
        <strain evidence="6">G3</strain>
    </source>
</reference>
<accession>A2DAR4</accession>
<dbReference type="InterPro" id="IPR036322">
    <property type="entry name" value="WD40_repeat_dom_sf"/>
</dbReference>
<name>A2DAR4_TRIV3</name>
<dbReference type="Pfam" id="PF00400">
    <property type="entry name" value="WD40"/>
    <property type="match status" value="4"/>
</dbReference>
<organism evidence="6 7">
    <name type="scientific">Trichomonas vaginalis (strain ATCC PRA-98 / G3)</name>
    <dbReference type="NCBI Taxonomy" id="412133"/>
    <lineage>
        <taxon>Eukaryota</taxon>
        <taxon>Metamonada</taxon>
        <taxon>Parabasalia</taxon>
        <taxon>Trichomonadida</taxon>
        <taxon>Trichomonadidae</taxon>
        <taxon>Trichomonas</taxon>
    </lineage>
</organism>
<keyword evidence="2" id="KW-0677">Repeat</keyword>
<dbReference type="PROSITE" id="PS00678">
    <property type="entry name" value="WD_REPEATS_1"/>
    <property type="match status" value="1"/>
</dbReference>
<keyword evidence="1 3" id="KW-0853">WD repeat</keyword>
<dbReference type="VEuPathDB" id="TrichDB:TVAG_035910"/>
<dbReference type="SMR" id="A2DAR4"/>
<feature type="repeat" description="WD" evidence="3">
    <location>
        <begin position="453"/>
        <end position="494"/>
    </location>
</feature>
<feature type="repeat" description="WD" evidence="3">
    <location>
        <begin position="369"/>
        <end position="410"/>
    </location>
</feature>
<feature type="compositionally biased region" description="Basic and acidic residues" evidence="5">
    <location>
        <begin position="230"/>
        <end position="245"/>
    </location>
</feature>
<proteinExistence type="predicted"/>
<dbReference type="EMBL" id="DS113183">
    <property type="protein sequence ID" value="EAY22567.1"/>
    <property type="molecule type" value="Genomic_DNA"/>
</dbReference>
<keyword evidence="7" id="KW-1185">Reference proteome</keyword>
<evidence type="ECO:0000313" key="7">
    <source>
        <dbReference type="Proteomes" id="UP000001542"/>
    </source>
</evidence>
<dbReference type="OrthoDB" id="538223at2759"/>
<evidence type="ECO:0000256" key="1">
    <source>
        <dbReference type="ARBA" id="ARBA00022574"/>
    </source>
</evidence>
<gene>
    <name evidence="6" type="ORF">TVAG_035910</name>
</gene>
<dbReference type="InterPro" id="IPR020472">
    <property type="entry name" value="WD40_PAC1"/>
</dbReference>
<dbReference type="STRING" id="5722.A2DAR4"/>
<dbReference type="CDD" id="cd00200">
    <property type="entry name" value="WD40"/>
    <property type="match status" value="1"/>
</dbReference>
<dbReference type="InterPro" id="IPR001680">
    <property type="entry name" value="WD40_rpt"/>
</dbReference>
<dbReference type="InterPro" id="IPR019775">
    <property type="entry name" value="WD40_repeat_CS"/>
</dbReference>
<dbReference type="PRINTS" id="PR00320">
    <property type="entry name" value="GPROTEINBRPT"/>
</dbReference>
<feature type="repeat" description="WD" evidence="3">
    <location>
        <begin position="327"/>
        <end position="368"/>
    </location>
</feature>
<dbReference type="PROSITE" id="PS50294">
    <property type="entry name" value="WD_REPEATS_REGION"/>
    <property type="match status" value="2"/>
</dbReference>
<dbReference type="SMART" id="SM00320">
    <property type="entry name" value="WD40"/>
    <property type="match status" value="7"/>
</dbReference>
<dbReference type="KEGG" id="tva:5468123"/>
<dbReference type="AlphaFoldDB" id="A2DAR4"/>
<protein>
    <submittedName>
        <fullName evidence="6">Uncharacterized protein</fullName>
    </submittedName>
</protein>
<dbReference type="RefSeq" id="XP_001583553.1">
    <property type="nucleotide sequence ID" value="XM_001583503.1"/>
</dbReference>
<dbReference type="eggNOG" id="KOG0272">
    <property type="taxonomic scope" value="Eukaryota"/>
</dbReference>
<evidence type="ECO:0000256" key="3">
    <source>
        <dbReference type="PROSITE-ProRule" id="PRU00221"/>
    </source>
</evidence>
<dbReference type="PANTHER" id="PTHR14604:SF3">
    <property type="entry name" value="SPERM-ASSOCIATED ANTIGEN 16 PROTEIN"/>
    <property type="match status" value="1"/>
</dbReference>
<dbReference type="InterPro" id="IPR015943">
    <property type="entry name" value="WD40/YVTN_repeat-like_dom_sf"/>
</dbReference>
<dbReference type="InterPro" id="IPR050995">
    <property type="entry name" value="WD-F-box_domain-protein"/>
</dbReference>
<sequence>MSDNEIEVIGTIDYPEEEDEMNYEKLLLSDDSDADDDETLEILLRNAKSHTAANAKQNEETVVEDPSNNLIENCDSFVRAFLTQKRLHETLNTFQAEWYKLEATGRLDRSKIGKVPLRYIEYYNADQKLRKLESEVRRMQETATRVQKTWSKLKVDRDNYKLNHMRVGYEKHATLEAIRGVLNQTNKKMPTLDDLNSKIEAADKDRMLLELEVQRLRQMHERLLAAQPKPEPKTPKTAKKSKEEQEAQQPPKIQITQVLPQKEGLNPYVDVGKPKLDQLTHRVVHKAHDCPVSAVAVHPKRKVYATAGDDAVWHLWNADNNELLISGRGHTKYITSLAFHPRGAHIATTSADGTARVWDFLSSKCSLVLQGHTDVVWSADFHSGGRVLATCGMDSTIRLWDMQGGQQLSIVHQGERDVNVVRWLPFSNTFVTGDAEHVVGLWDARQAAMINRGLGHTSTVFGVAPSLNGKYIASVDGAGGVKVWDIRNMDVAFETKYTSCINACGFDMSGSFIFGACNDGKAMVFLNDQEKSTWAMASFDAPCETIAANNDCDLVVCGCMDGNVAVCTMN</sequence>
<dbReference type="SUPFAM" id="SSF50978">
    <property type="entry name" value="WD40 repeat-like"/>
    <property type="match status" value="1"/>
</dbReference>
<evidence type="ECO:0000256" key="4">
    <source>
        <dbReference type="SAM" id="Coils"/>
    </source>
</evidence>